<evidence type="ECO:0000313" key="1">
    <source>
        <dbReference type="EMBL" id="JAH57369.1"/>
    </source>
</evidence>
<reference evidence="1" key="2">
    <citation type="journal article" date="2015" name="Fish Shellfish Immunol.">
        <title>Early steps in the European eel (Anguilla anguilla)-Vibrio vulnificus interaction in the gills: Role of the RtxA13 toxin.</title>
        <authorList>
            <person name="Callol A."/>
            <person name="Pajuelo D."/>
            <person name="Ebbesson L."/>
            <person name="Teles M."/>
            <person name="MacKenzie S."/>
            <person name="Amaro C."/>
        </authorList>
    </citation>
    <scope>NUCLEOTIDE SEQUENCE</scope>
</reference>
<organism evidence="1">
    <name type="scientific">Anguilla anguilla</name>
    <name type="common">European freshwater eel</name>
    <name type="synonym">Muraena anguilla</name>
    <dbReference type="NCBI Taxonomy" id="7936"/>
    <lineage>
        <taxon>Eukaryota</taxon>
        <taxon>Metazoa</taxon>
        <taxon>Chordata</taxon>
        <taxon>Craniata</taxon>
        <taxon>Vertebrata</taxon>
        <taxon>Euteleostomi</taxon>
        <taxon>Actinopterygii</taxon>
        <taxon>Neopterygii</taxon>
        <taxon>Teleostei</taxon>
        <taxon>Anguilliformes</taxon>
        <taxon>Anguillidae</taxon>
        <taxon>Anguilla</taxon>
    </lineage>
</organism>
<dbReference type="EMBL" id="GBXM01051208">
    <property type="protein sequence ID" value="JAH57369.1"/>
    <property type="molecule type" value="Transcribed_RNA"/>
</dbReference>
<name>A0A0E9TUL7_ANGAN</name>
<sequence>MDYIVIPRYIKSNCSFYYINMPQNYFTAISKNKSLLSISAIHIRLITIVNLFH</sequence>
<proteinExistence type="predicted"/>
<accession>A0A0E9TUL7</accession>
<protein>
    <submittedName>
        <fullName evidence="1">Uncharacterized protein</fullName>
    </submittedName>
</protein>
<dbReference type="AlphaFoldDB" id="A0A0E9TUL7"/>
<reference evidence="1" key="1">
    <citation type="submission" date="2014-11" db="EMBL/GenBank/DDBJ databases">
        <authorList>
            <person name="Amaro Gonzalez C."/>
        </authorList>
    </citation>
    <scope>NUCLEOTIDE SEQUENCE</scope>
</reference>